<dbReference type="EC" id="2.7.1.71" evidence="1"/>
<dbReference type="PRINTS" id="PR01100">
    <property type="entry name" value="SHIKIMTKNASE"/>
</dbReference>
<dbReference type="GO" id="GO:0004765">
    <property type="term" value="F:shikimate kinase activity"/>
    <property type="evidence" value="ECO:0007669"/>
    <property type="project" value="UniProtKB-UniRule"/>
</dbReference>
<feature type="binding site" evidence="1">
    <location>
        <position position="229"/>
    </location>
    <ligand>
        <name>substrate</name>
    </ligand>
</feature>
<evidence type="ECO:0000313" key="3">
    <source>
        <dbReference type="Proteomes" id="UP000644115"/>
    </source>
</evidence>
<keyword evidence="3" id="KW-1185">Reference proteome</keyword>
<accession>A0A923NCL9</accession>
<comment type="pathway">
    <text evidence="1">Metabolic intermediate biosynthesis; chorismate biosynthesis; chorismate from D-erythrose 4-phosphate and phosphoenolpyruvate: step 5/7.</text>
</comment>
<keyword evidence="1" id="KW-0547">Nucleotide-binding</keyword>
<comment type="caution">
    <text evidence="1">Lacks conserved residue(s) required for the propagation of feature annotation.</text>
</comment>
<gene>
    <name evidence="1" type="primary">aroK</name>
    <name evidence="2" type="ORF">H8876_06185</name>
</gene>
<dbReference type="InterPro" id="IPR000623">
    <property type="entry name" value="Shikimate_kinase/TSH1"/>
</dbReference>
<dbReference type="HAMAP" id="MF_00109">
    <property type="entry name" value="Shikimate_kinase"/>
    <property type="match status" value="1"/>
</dbReference>
<dbReference type="RefSeq" id="WP_249287005.1">
    <property type="nucleotide sequence ID" value="NZ_JACRWC010000076.1"/>
</dbReference>
<dbReference type="GO" id="GO:0005524">
    <property type="term" value="F:ATP binding"/>
    <property type="evidence" value="ECO:0007669"/>
    <property type="project" value="UniProtKB-UniRule"/>
</dbReference>
<comment type="subcellular location">
    <subcellularLocation>
        <location evidence="1">Cytoplasm</location>
    </subcellularLocation>
</comment>
<comment type="caution">
    <text evidence="2">The sequence shown here is derived from an EMBL/GenBank/DDBJ whole genome shotgun (WGS) entry which is preliminary data.</text>
</comment>
<feature type="binding site" evidence="1">
    <location>
        <position position="184"/>
    </location>
    <ligand>
        <name>substrate</name>
    </ligand>
</feature>
<dbReference type="GO" id="GO:0009423">
    <property type="term" value="P:chorismate biosynthetic process"/>
    <property type="evidence" value="ECO:0007669"/>
    <property type="project" value="UniProtKB-UniRule"/>
</dbReference>
<dbReference type="AlphaFoldDB" id="A0A923NCL9"/>
<dbReference type="InterPro" id="IPR027417">
    <property type="entry name" value="P-loop_NTPase"/>
</dbReference>
<dbReference type="GO" id="GO:0008652">
    <property type="term" value="P:amino acid biosynthetic process"/>
    <property type="evidence" value="ECO:0007669"/>
    <property type="project" value="UniProtKB-KW"/>
</dbReference>
<dbReference type="Proteomes" id="UP000644115">
    <property type="component" value="Unassembled WGS sequence"/>
</dbReference>
<keyword evidence="1" id="KW-0057">Aromatic amino acid biosynthesis</keyword>
<evidence type="ECO:0000256" key="1">
    <source>
        <dbReference type="HAMAP-Rule" id="MF_00109"/>
    </source>
</evidence>
<dbReference type="Pfam" id="PF04463">
    <property type="entry name" value="2-thiour_desulf"/>
    <property type="match status" value="1"/>
</dbReference>
<keyword evidence="1" id="KW-0418">Kinase</keyword>
<dbReference type="PANTHER" id="PTHR30087:SF1">
    <property type="entry name" value="HYPOTHETICAL CYTOSOLIC PROTEIN"/>
    <property type="match status" value="1"/>
</dbReference>
<dbReference type="GO" id="GO:0009073">
    <property type="term" value="P:aromatic amino acid family biosynthetic process"/>
    <property type="evidence" value="ECO:0007669"/>
    <property type="project" value="UniProtKB-KW"/>
</dbReference>
<dbReference type="PANTHER" id="PTHR30087">
    <property type="entry name" value="INNER MEMBRANE PROTEIN"/>
    <property type="match status" value="1"/>
</dbReference>
<organism evidence="2 3">
    <name type="scientific">Lentihominibacter faecis</name>
    <dbReference type="NCBI Taxonomy" id="2764712"/>
    <lineage>
        <taxon>Bacteria</taxon>
        <taxon>Bacillati</taxon>
        <taxon>Bacillota</taxon>
        <taxon>Clostridia</taxon>
        <taxon>Peptostreptococcales</taxon>
        <taxon>Anaerovoracaceae</taxon>
        <taxon>Lentihominibacter</taxon>
    </lineage>
</organism>
<comment type="similarity">
    <text evidence="1">Belongs to the shikimate kinase family.</text>
</comment>
<dbReference type="CDD" id="cd00464">
    <property type="entry name" value="SK"/>
    <property type="match status" value="1"/>
</dbReference>
<reference evidence="2" key="1">
    <citation type="submission" date="2020-08" db="EMBL/GenBank/DDBJ databases">
        <authorList>
            <person name="Liu C."/>
            <person name="Sun Q."/>
        </authorList>
    </citation>
    <scope>NUCLEOTIDE SEQUENCE</scope>
    <source>
        <strain evidence="2">BX16</strain>
    </source>
</reference>
<feature type="binding site" evidence="1">
    <location>
        <position position="267"/>
    </location>
    <ligand>
        <name>ATP</name>
        <dbReference type="ChEBI" id="CHEBI:30616"/>
    </ligand>
</feature>
<dbReference type="GO" id="GO:0005737">
    <property type="term" value="C:cytoplasm"/>
    <property type="evidence" value="ECO:0007669"/>
    <property type="project" value="UniProtKB-SubCell"/>
</dbReference>
<dbReference type="GO" id="GO:0000287">
    <property type="term" value="F:magnesium ion binding"/>
    <property type="evidence" value="ECO:0007669"/>
    <property type="project" value="UniProtKB-UniRule"/>
</dbReference>
<dbReference type="EMBL" id="JACRWC010000076">
    <property type="protein sequence ID" value="MBC5999583.1"/>
    <property type="molecule type" value="Genomic_DNA"/>
</dbReference>
<comment type="subunit">
    <text evidence="1">Monomer.</text>
</comment>
<dbReference type="Pfam" id="PF01202">
    <property type="entry name" value="SKI"/>
    <property type="match status" value="1"/>
</dbReference>
<keyword evidence="1" id="KW-0479">Metal-binding</keyword>
<dbReference type="SUPFAM" id="SSF52540">
    <property type="entry name" value="P-loop containing nucleoside triphosphate hydrolases"/>
    <property type="match status" value="1"/>
</dbReference>
<comment type="cofactor">
    <cofactor evidence="1">
        <name>Mg(2+)</name>
        <dbReference type="ChEBI" id="CHEBI:18420"/>
    </cofactor>
    <text evidence="1">Binds 1 Mg(2+) ion per subunit.</text>
</comment>
<proteinExistence type="inferred from homology"/>
<feature type="binding site" evidence="1">
    <location>
        <begin position="162"/>
        <end position="167"/>
    </location>
    <ligand>
        <name>ATP</name>
        <dbReference type="ChEBI" id="CHEBI:30616"/>
    </ligand>
</feature>
<keyword evidence="1" id="KW-0028">Amino-acid biosynthesis</keyword>
<comment type="catalytic activity">
    <reaction evidence="1">
        <text>shikimate + ATP = 3-phosphoshikimate + ADP + H(+)</text>
        <dbReference type="Rhea" id="RHEA:13121"/>
        <dbReference type="ChEBI" id="CHEBI:15378"/>
        <dbReference type="ChEBI" id="CHEBI:30616"/>
        <dbReference type="ChEBI" id="CHEBI:36208"/>
        <dbReference type="ChEBI" id="CHEBI:145989"/>
        <dbReference type="ChEBI" id="CHEBI:456216"/>
        <dbReference type="EC" id="2.7.1.71"/>
    </reaction>
</comment>
<comment type="function">
    <text evidence="1">Catalyzes the specific phosphorylation of the 3-hydroxyl group of shikimic acid using ATP as a cosubstrate.</text>
</comment>
<dbReference type="InterPro" id="IPR007553">
    <property type="entry name" value="2-thiour_desulf"/>
</dbReference>
<keyword evidence="1" id="KW-0808">Transferase</keyword>
<feature type="binding site" evidence="1">
    <location>
        <position position="284"/>
    </location>
    <ligand>
        <name>substrate</name>
    </ligand>
</feature>
<keyword evidence="1" id="KW-0067">ATP-binding</keyword>
<name>A0A923NCL9_9FIRM</name>
<protein>
    <recommendedName>
        <fullName evidence="1">Shikimate kinase</fullName>
        <shortName evidence="1">SK</shortName>
        <ecNumber evidence="1">2.7.1.71</ecNumber>
    </recommendedName>
</protein>
<sequence length="322" mass="35926">MKKILVSQCLYGDKPVRYDGKTKEERDPRFIRWKEENRLIPVCPEVDGGLPVPRTDAQRIGDQVITRDGRDVTKEYRRGAEIALERALQEEVLCAVLKEKSPSCGSNKVYDGTFEGNLIDGQGITVQLLREAGVRVYSEEELDLVEQMVTGRENIILTGMPACGKSVTGVVLAKSLQMNFLDTDLLIQEAAEKSLQEIINEDGMEAFKSLEEQVLCGVSASHTVIATGGSAVYYPKAMEHLKKLGRIVYIQVSVETILQRLNNITTRGVAMSKDQGIRELYEERRPLYETYAEVTVGSGSGSMEDTVADIIDKVSRLRQSFR</sequence>
<dbReference type="InterPro" id="IPR031322">
    <property type="entry name" value="Shikimate/glucono_kinase"/>
</dbReference>
<keyword evidence="1" id="KW-0460">Magnesium</keyword>
<evidence type="ECO:0000313" key="2">
    <source>
        <dbReference type="EMBL" id="MBC5999583.1"/>
    </source>
</evidence>
<feature type="binding site" evidence="1">
    <location>
        <position position="166"/>
    </location>
    <ligand>
        <name>Mg(2+)</name>
        <dbReference type="ChEBI" id="CHEBI:18420"/>
    </ligand>
</feature>
<keyword evidence="1" id="KW-0963">Cytoplasm</keyword>
<dbReference type="Gene3D" id="3.40.50.300">
    <property type="entry name" value="P-loop containing nucleotide triphosphate hydrolases"/>
    <property type="match status" value="1"/>
</dbReference>